<dbReference type="EMBL" id="LYMM01000014">
    <property type="protein sequence ID" value="PNU06005.1"/>
    <property type="molecule type" value="Genomic_DNA"/>
</dbReference>
<comment type="subcellular location">
    <subcellularLocation>
        <location evidence="1">Cell inner membrane</location>
        <topology evidence="1">Multi-pass membrane protein</topology>
    </subcellularLocation>
    <subcellularLocation>
        <location evidence="6">Cell membrane</location>
        <topology evidence="6">Multi-pass membrane protein</topology>
    </subcellularLocation>
</comment>
<evidence type="ECO:0000256" key="1">
    <source>
        <dbReference type="ARBA" id="ARBA00004429"/>
    </source>
</evidence>
<protein>
    <recommendedName>
        <fullName evidence="6">Na(+)/H(+) antiporter NhaA</fullName>
    </recommendedName>
    <alternativeName>
        <fullName evidence="6">Sodium/proton antiporter NhaA</fullName>
    </alternativeName>
</protein>
<feature type="transmembrane region" description="Helical" evidence="6">
    <location>
        <begin position="203"/>
        <end position="221"/>
    </location>
</feature>
<keyword evidence="3 6" id="KW-0812">Transmembrane</keyword>
<keyword evidence="8" id="KW-1185">Reference proteome</keyword>
<dbReference type="NCBIfam" id="TIGR00773">
    <property type="entry name" value="NhaA"/>
    <property type="match status" value="1"/>
</dbReference>
<keyword evidence="2 6" id="KW-1003">Cell membrane</keyword>
<dbReference type="InterPro" id="IPR004670">
    <property type="entry name" value="NhaA"/>
</dbReference>
<keyword evidence="6" id="KW-0915">Sodium</keyword>
<keyword evidence="6" id="KW-0813">Transport</keyword>
<feature type="transmembrane region" description="Helical" evidence="6">
    <location>
        <begin position="331"/>
        <end position="349"/>
    </location>
</feature>
<dbReference type="RefSeq" id="WP_103094718.1">
    <property type="nucleotide sequence ID" value="NZ_LYMM01000014.1"/>
</dbReference>
<feature type="transmembrane region" description="Helical" evidence="6">
    <location>
        <begin position="41"/>
        <end position="64"/>
    </location>
</feature>
<keyword evidence="6" id="KW-0739">Sodium transport</keyword>
<accession>A0A2K2G4Q0</accession>
<dbReference type="HAMAP" id="MF_01844">
    <property type="entry name" value="NhaA"/>
    <property type="match status" value="1"/>
</dbReference>
<comment type="function">
    <text evidence="6">Na(+)/H(+) antiporter that extrudes sodium in exchange for external protons.</text>
</comment>
<keyword evidence="6" id="KW-0406">Ion transport</keyword>
<name>A0A2K2G4Q0_9SPHN</name>
<dbReference type="Gene3D" id="1.20.1530.10">
    <property type="entry name" value="Na+/H+ antiporter like domain"/>
    <property type="match status" value="1"/>
</dbReference>
<sequence>MSLPPRQSGRIAARAHHSPAAAILRKFEPFFVIGEVSGGPLLIASIAALVLINTAWGSTYAHIWDAPLRLTYDGWAIAKPLSGWINDALMPLFFLIIGTEVKREFVKGSLSSVRTAALPVVGAIGGLVVPVAVYLAFNLGTQAQHGWGTVAAMDTAFSLAIVGMFATSLPPSLRATLLAFAAIDDVFGLLVIAFAYTATLQPWFLALAGAAYLGIILFLRLNWVTPILYVFLGIVVWIGILGSGVHPTIAGVAIGLLLPTNSRLSERRFAAHVQRPIDEIKKAEAAAARADDPDEEDTHHLSAQKNLGYVHEMAAATDEAAARLIRILTPWVSYVVLPLFALSNLRIHFSPDLLSDILHSNLAIGIIAGLAVGKPAGFLFATWLACRLHLARLPEGLTWRMILGIGGVAGIGFTISLFIAELAFTDETQFEEASLGVFAASVLSGLFGYAVFRSVPAKR</sequence>
<organism evidence="7 8">
    <name type="scientific">Novosphingobium guangzhouense</name>
    <dbReference type="NCBI Taxonomy" id="1850347"/>
    <lineage>
        <taxon>Bacteria</taxon>
        <taxon>Pseudomonadati</taxon>
        <taxon>Pseudomonadota</taxon>
        <taxon>Alphaproteobacteria</taxon>
        <taxon>Sphingomonadales</taxon>
        <taxon>Sphingomonadaceae</taxon>
        <taxon>Novosphingobium</taxon>
    </lineage>
</organism>
<evidence type="ECO:0000256" key="5">
    <source>
        <dbReference type="ARBA" id="ARBA00023136"/>
    </source>
</evidence>
<dbReference type="OrthoDB" id="9808135at2"/>
<dbReference type="GO" id="GO:0006885">
    <property type="term" value="P:regulation of pH"/>
    <property type="evidence" value="ECO:0007669"/>
    <property type="project" value="UniProtKB-UniRule"/>
</dbReference>
<comment type="catalytic activity">
    <reaction evidence="6">
        <text>Na(+)(in) + 2 H(+)(out) = Na(+)(out) + 2 H(+)(in)</text>
        <dbReference type="Rhea" id="RHEA:29251"/>
        <dbReference type="ChEBI" id="CHEBI:15378"/>
        <dbReference type="ChEBI" id="CHEBI:29101"/>
    </reaction>
</comment>
<dbReference type="GO" id="GO:0005886">
    <property type="term" value="C:plasma membrane"/>
    <property type="evidence" value="ECO:0007669"/>
    <property type="project" value="UniProtKB-SubCell"/>
</dbReference>
<evidence type="ECO:0000256" key="3">
    <source>
        <dbReference type="ARBA" id="ARBA00022692"/>
    </source>
</evidence>
<evidence type="ECO:0000256" key="6">
    <source>
        <dbReference type="HAMAP-Rule" id="MF_01844"/>
    </source>
</evidence>
<dbReference type="InterPro" id="IPR023171">
    <property type="entry name" value="Na/H_antiporter_dom_sf"/>
</dbReference>
<feature type="transmembrane region" description="Helical" evidence="6">
    <location>
        <begin position="175"/>
        <end position="196"/>
    </location>
</feature>
<comment type="similarity">
    <text evidence="6">Belongs to the NhaA Na(+)/H(+) (TC 2.A.33) antiporter family.</text>
</comment>
<evidence type="ECO:0000313" key="7">
    <source>
        <dbReference type="EMBL" id="PNU06005.1"/>
    </source>
</evidence>
<reference evidence="7 8" key="1">
    <citation type="submission" date="2016-05" db="EMBL/GenBank/DDBJ databases">
        <title>Complete genome sequence of Novosphingobium guangzhouense SA925(T).</title>
        <authorList>
            <person name="Sha S."/>
        </authorList>
    </citation>
    <scope>NUCLEOTIDE SEQUENCE [LARGE SCALE GENOMIC DNA]</scope>
    <source>
        <strain evidence="7 8">SA925</strain>
    </source>
</reference>
<keyword evidence="5 6" id="KW-0472">Membrane</keyword>
<evidence type="ECO:0000313" key="8">
    <source>
        <dbReference type="Proteomes" id="UP000236327"/>
    </source>
</evidence>
<feature type="transmembrane region" description="Helical" evidence="6">
    <location>
        <begin position="361"/>
        <end position="385"/>
    </location>
</feature>
<feature type="transmembrane region" description="Helical" evidence="6">
    <location>
        <begin position="149"/>
        <end position="169"/>
    </location>
</feature>
<dbReference type="PANTHER" id="PTHR30341">
    <property type="entry name" value="SODIUM ION/PROTON ANTIPORTER NHAA-RELATED"/>
    <property type="match status" value="1"/>
</dbReference>
<feature type="transmembrane region" description="Helical" evidence="6">
    <location>
        <begin position="227"/>
        <end position="258"/>
    </location>
</feature>
<evidence type="ECO:0000256" key="2">
    <source>
        <dbReference type="ARBA" id="ARBA00022475"/>
    </source>
</evidence>
<gene>
    <name evidence="6" type="primary">nhaA</name>
    <name evidence="7" type="ORF">A8V01_13120</name>
</gene>
<feature type="transmembrane region" description="Helical" evidence="6">
    <location>
        <begin position="432"/>
        <end position="452"/>
    </location>
</feature>
<dbReference type="PANTHER" id="PTHR30341:SF0">
    <property type="entry name" value="NA(+)_H(+) ANTIPORTER NHAA"/>
    <property type="match status" value="1"/>
</dbReference>
<proteinExistence type="inferred from homology"/>
<dbReference type="Pfam" id="PF06965">
    <property type="entry name" value="Na_H_antiport_1"/>
    <property type="match status" value="1"/>
</dbReference>
<evidence type="ECO:0000256" key="4">
    <source>
        <dbReference type="ARBA" id="ARBA00022989"/>
    </source>
</evidence>
<dbReference type="AlphaFoldDB" id="A0A2K2G4Q0"/>
<feature type="transmembrane region" description="Helical" evidence="6">
    <location>
        <begin position="117"/>
        <end position="137"/>
    </location>
</feature>
<dbReference type="GO" id="GO:0015385">
    <property type="term" value="F:sodium:proton antiporter activity"/>
    <property type="evidence" value="ECO:0007669"/>
    <property type="project" value="UniProtKB-UniRule"/>
</dbReference>
<comment type="caution">
    <text evidence="7">The sequence shown here is derived from an EMBL/GenBank/DDBJ whole genome shotgun (WGS) entry which is preliminary data.</text>
</comment>
<keyword evidence="6" id="KW-0050">Antiport</keyword>
<dbReference type="Proteomes" id="UP000236327">
    <property type="component" value="Unassembled WGS sequence"/>
</dbReference>
<keyword evidence="4 6" id="KW-1133">Transmembrane helix</keyword>
<feature type="transmembrane region" description="Helical" evidence="6">
    <location>
        <begin position="397"/>
        <end position="420"/>
    </location>
</feature>